<dbReference type="PRINTS" id="PR00455">
    <property type="entry name" value="HTHTETR"/>
</dbReference>
<dbReference type="AlphaFoldDB" id="A0A1S2QP36"/>
<reference evidence="6 7" key="1">
    <citation type="submission" date="2016-10" db="EMBL/GenBank/DDBJ databases">
        <title>Genome sequence of Streptomyces sp. MUSC 1.</title>
        <authorList>
            <person name="Lee L.-H."/>
            <person name="Ser H.-L."/>
            <person name="Law J.W.-F."/>
        </authorList>
    </citation>
    <scope>NUCLEOTIDE SEQUENCE [LARGE SCALE GENOMIC DNA]</scope>
    <source>
        <strain evidence="6 7">MUSC 1</strain>
    </source>
</reference>
<feature type="domain" description="HTH tetR-type" evidence="5">
    <location>
        <begin position="17"/>
        <end position="77"/>
    </location>
</feature>
<evidence type="ECO:0000256" key="2">
    <source>
        <dbReference type="ARBA" id="ARBA00023125"/>
    </source>
</evidence>
<dbReference type="GO" id="GO:0003700">
    <property type="term" value="F:DNA-binding transcription factor activity"/>
    <property type="evidence" value="ECO:0007669"/>
    <property type="project" value="TreeGrafter"/>
</dbReference>
<evidence type="ECO:0000259" key="5">
    <source>
        <dbReference type="PROSITE" id="PS50977"/>
    </source>
</evidence>
<dbReference type="InterPro" id="IPR023772">
    <property type="entry name" value="DNA-bd_HTH_TetR-type_CS"/>
</dbReference>
<evidence type="ECO:0000256" key="4">
    <source>
        <dbReference type="PROSITE-ProRule" id="PRU00335"/>
    </source>
</evidence>
<keyword evidence="2 4" id="KW-0238">DNA-binding</keyword>
<dbReference type="Gene3D" id="1.10.357.10">
    <property type="entry name" value="Tetracycline Repressor, domain 2"/>
    <property type="match status" value="1"/>
</dbReference>
<dbReference type="Pfam" id="PF17918">
    <property type="entry name" value="TetR_C_15"/>
    <property type="match status" value="1"/>
</dbReference>
<dbReference type="Pfam" id="PF00440">
    <property type="entry name" value="TetR_N"/>
    <property type="match status" value="1"/>
</dbReference>
<dbReference type="InterPro" id="IPR009057">
    <property type="entry name" value="Homeodomain-like_sf"/>
</dbReference>
<keyword evidence="7" id="KW-1185">Reference proteome</keyword>
<dbReference type="PANTHER" id="PTHR30055">
    <property type="entry name" value="HTH-TYPE TRANSCRIPTIONAL REGULATOR RUTR"/>
    <property type="match status" value="1"/>
</dbReference>
<dbReference type="InterPro" id="IPR050109">
    <property type="entry name" value="HTH-type_TetR-like_transc_reg"/>
</dbReference>
<feature type="DNA-binding region" description="H-T-H motif" evidence="4">
    <location>
        <begin position="40"/>
        <end position="59"/>
    </location>
</feature>
<dbReference type="InterPro" id="IPR001647">
    <property type="entry name" value="HTH_TetR"/>
</dbReference>
<keyword evidence="3" id="KW-0804">Transcription</keyword>
<accession>A0A1S2QP36</accession>
<dbReference type="SUPFAM" id="SSF46689">
    <property type="entry name" value="Homeodomain-like"/>
    <property type="match status" value="1"/>
</dbReference>
<evidence type="ECO:0000256" key="1">
    <source>
        <dbReference type="ARBA" id="ARBA00023015"/>
    </source>
</evidence>
<dbReference type="PROSITE" id="PS50977">
    <property type="entry name" value="HTH_TETR_2"/>
    <property type="match status" value="1"/>
</dbReference>
<protein>
    <recommendedName>
        <fullName evidence="5">HTH tetR-type domain-containing protein</fullName>
    </recommendedName>
</protein>
<dbReference type="Proteomes" id="UP000179642">
    <property type="component" value="Unassembled WGS sequence"/>
</dbReference>
<gene>
    <name evidence="6" type="ORF">BIV23_02450</name>
</gene>
<organism evidence="6 7">
    <name type="scientific">Streptomyces monashensis</name>
    <dbReference type="NCBI Taxonomy" id="1678012"/>
    <lineage>
        <taxon>Bacteria</taxon>
        <taxon>Bacillati</taxon>
        <taxon>Actinomycetota</taxon>
        <taxon>Actinomycetes</taxon>
        <taxon>Kitasatosporales</taxon>
        <taxon>Streptomycetaceae</taxon>
        <taxon>Streptomyces</taxon>
    </lineage>
</organism>
<proteinExistence type="predicted"/>
<dbReference type="GO" id="GO:0000976">
    <property type="term" value="F:transcription cis-regulatory region binding"/>
    <property type="evidence" value="ECO:0007669"/>
    <property type="project" value="TreeGrafter"/>
</dbReference>
<evidence type="ECO:0000256" key="3">
    <source>
        <dbReference type="ARBA" id="ARBA00023163"/>
    </source>
</evidence>
<comment type="caution">
    <text evidence="6">The sequence shown here is derived from an EMBL/GenBank/DDBJ whole genome shotgun (WGS) entry which is preliminary data.</text>
</comment>
<dbReference type="PANTHER" id="PTHR30055:SF234">
    <property type="entry name" value="HTH-TYPE TRANSCRIPTIONAL REGULATOR BETI"/>
    <property type="match status" value="1"/>
</dbReference>
<name>A0A1S2QP36_9ACTN</name>
<evidence type="ECO:0000313" key="6">
    <source>
        <dbReference type="EMBL" id="OIK07922.1"/>
    </source>
</evidence>
<dbReference type="EMBL" id="MLYO01000009">
    <property type="protein sequence ID" value="OIK07922.1"/>
    <property type="molecule type" value="Genomic_DNA"/>
</dbReference>
<keyword evidence="1" id="KW-0805">Transcription regulation</keyword>
<dbReference type="InterPro" id="IPR041669">
    <property type="entry name" value="TetR_C_15"/>
</dbReference>
<evidence type="ECO:0000313" key="7">
    <source>
        <dbReference type="Proteomes" id="UP000179642"/>
    </source>
</evidence>
<dbReference type="PROSITE" id="PS01081">
    <property type="entry name" value="HTH_TETR_1"/>
    <property type="match status" value="1"/>
</dbReference>
<sequence>MPPPATPRKRPRQERSQETYEAIVEAAAQLFERDGYTRTTTNRITERAGVSIGSLYQYFPNKDALLYAVGEQHVRHLQAELADVAAELRQDLASLPACVHTLVRVLAELHLARPRMHRLLYDQAPRPTEAAAQLREVQRRIAAEVEFHLRRLGVGGSDPDLTAILLVQEVEAQLHGALLDPPPGHTIEGVRQAVEVLCLKALAP</sequence>